<keyword evidence="4" id="KW-0472">Membrane</keyword>
<dbReference type="PROSITE" id="PS50103">
    <property type="entry name" value="ZF_C3H1"/>
    <property type="match status" value="1"/>
</dbReference>
<feature type="compositionally biased region" description="Basic and acidic residues" evidence="3">
    <location>
        <begin position="45"/>
        <end position="66"/>
    </location>
</feature>
<evidence type="ECO:0000256" key="1">
    <source>
        <dbReference type="PROSITE-ProRule" id="PRU00723"/>
    </source>
</evidence>
<evidence type="ECO:0000313" key="7">
    <source>
        <dbReference type="Proteomes" id="UP001304243"/>
    </source>
</evidence>
<keyword evidence="4" id="KW-0812">Transmembrane</keyword>
<feature type="region of interest" description="Disordered" evidence="3">
    <location>
        <begin position="34"/>
        <end position="80"/>
    </location>
</feature>
<feature type="coiled-coil region" evidence="2">
    <location>
        <begin position="92"/>
        <end position="127"/>
    </location>
</feature>
<keyword evidence="4" id="KW-1133">Transmembrane helix</keyword>
<evidence type="ECO:0000256" key="2">
    <source>
        <dbReference type="SAM" id="Coils"/>
    </source>
</evidence>
<evidence type="ECO:0000256" key="3">
    <source>
        <dbReference type="SAM" id="MobiDB-lite"/>
    </source>
</evidence>
<dbReference type="Proteomes" id="UP001304243">
    <property type="component" value="Unassembled WGS sequence"/>
</dbReference>
<comment type="caution">
    <text evidence="6">The sequence shown here is derived from an EMBL/GenBank/DDBJ whole genome shotgun (WGS) entry which is preliminary data.</text>
</comment>
<organism evidence="6 7">
    <name type="scientific">Mucor velutinosus</name>
    <dbReference type="NCBI Taxonomy" id="708070"/>
    <lineage>
        <taxon>Eukaryota</taxon>
        <taxon>Fungi</taxon>
        <taxon>Fungi incertae sedis</taxon>
        <taxon>Mucoromycota</taxon>
        <taxon>Mucoromycotina</taxon>
        <taxon>Mucoromycetes</taxon>
        <taxon>Mucorales</taxon>
        <taxon>Mucorineae</taxon>
        <taxon>Mucoraceae</taxon>
        <taxon>Mucor</taxon>
    </lineage>
</organism>
<feature type="compositionally biased region" description="Low complexity" evidence="3">
    <location>
        <begin position="283"/>
        <end position="309"/>
    </location>
</feature>
<keyword evidence="2" id="KW-0175">Coiled coil</keyword>
<protein>
    <recommendedName>
        <fullName evidence="5">C3H1-type domain-containing protein</fullName>
    </recommendedName>
</protein>
<feature type="zinc finger region" description="C3H1-type" evidence="1">
    <location>
        <begin position="364"/>
        <end position="393"/>
    </location>
</feature>
<gene>
    <name evidence="6" type="ORF">ATC70_013433</name>
</gene>
<dbReference type="Gene3D" id="4.10.1000.40">
    <property type="match status" value="1"/>
</dbReference>
<dbReference type="GO" id="GO:0008270">
    <property type="term" value="F:zinc ion binding"/>
    <property type="evidence" value="ECO:0007669"/>
    <property type="project" value="UniProtKB-KW"/>
</dbReference>
<evidence type="ECO:0000256" key="4">
    <source>
        <dbReference type="SAM" id="Phobius"/>
    </source>
</evidence>
<sequence length="412" mass="45376">MTSIANQLRTKQGAIIGAGVVIVITAFTIWSWKSSSSTTAPPNSKDAKASDERSVKNKKDTKEESAANKANDMVTKQSQIKKDNVNEASIIIEEEVVTVEKVEDTLLEEKNEESEQKEEKVVVTTTETVTEIIDNHGDEISSAKSHTLSAATSSADETDICTPEHEANTVADVKHHESTATDEVDTQHNTSYLSEDKNQDVAEKVKFDWTEESVKAALPPMNRDIVTVSTVSLDTAESIVTETHHEEFVVVGHPIDKDPVKEQDIVASAATTTTSTDEEPALSEKVQVSSSSSSTSSEKSPPVSLSSSLTADAPEFVPKSLQQPTKKPTKKFLTREQLIEQQRQHHMPRSKARCSHWPHCTNNNCKFFHPYRACRAGDDCLFGDRCMFVHPNDCIVNIRENKNAATSTSIHE</sequence>
<reference evidence="6 7" key="1">
    <citation type="submission" date="2022-11" db="EMBL/GenBank/DDBJ databases">
        <title>Mucor velutinosus strain NIH1002 WGS.</title>
        <authorList>
            <person name="Subramanian P."/>
            <person name="Mullikin J.C."/>
            <person name="Segre J.A."/>
            <person name="Zelazny A.M."/>
        </authorList>
    </citation>
    <scope>NUCLEOTIDE SEQUENCE [LARGE SCALE GENOMIC DNA]</scope>
    <source>
        <strain evidence="6 7">NIH1002</strain>
    </source>
</reference>
<proteinExistence type="predicted"/>
<dbReference type="AlphaFoldDB" id="A0AAN7DCY0"/>
<dbReference type="Pfam" id="PF14608">
    <property type="entry name" value="zf-CCCH_2"/>
    <property type="match status" value="2"/>
</dbReference>
<keyword evidence="7" id="KW-1185">Reference proteome</keyword>
<feature type="transmembrane region" description="Helical" evidence="4">
    <location>
        <begin position="12"/>
        <end position="32"/>
    </location>
</feature>
<name>A0AAN7DCY0_9FUNG</name>
<keyword evidence="1" id="KW-0863">Zinc-finger</keyword>
<feature type="region of interest" description="Disordered" evidence="3">
    <location>
        <begin position="270"/>
        <end position="309"/>
    </location>
</feature>
<dbReference type="EMBL" id="JASEJX010000024">
    <property type="protein sequence ID" value="KAK4512190.1"/>
    <property type="molecule type" value="Genomic_DNA"/>
</dbReference>
<dbReference type="GeneID" id="89957119"/>
<keyword evidence="1" id="KW-0862">Zinc</keyword>
<dbReference type="RefSeq" id="XP_064678856.1">
    <property type="nucleotide sequence ID" value="XM_064832597.1"/>
</dbReference>
<evidence type="ECO:0000313" key="6">
    <source>
        <dbReference type="EMBL" id="KAK4512190.1"/>
    </source>
</evidence>
<evidence type="ECO:0000259" key="5">
    <source>
        <dbReference type="PROSITE" id="PS50103"/>
    </source>
</evidence>
<feature type="domain" description="C3H1-type" evidence="5">
    <location>
        <begin position="364"/>
        <end position="393"/>
    </location>
</feature>
<dbReference type="InterPro" id="IPR000571">
    <property type="entry name" value="Znf_CCCH"/>
</dbReference>
<keyword evidence="1" id="KW-0479">Metal-binding</keyword>
<accession>A0AAN7DCY0</accession>